<evidence type="ECO:0000313" key="1">
    <source>
        <dbReference type="EMBL" id="CAK5284780.1"/>
    </source>
</evidence>
<reference evidence="1" key="1">
    <citation type="submission" date="2023-11" db="EMBL/GenBank/DDBJ databases">
        <authorList>
            <person name="De Vega J J."/>
            <person name="De Vega J J."/>
        </authorList>
    </citation>
    <scope>NUCLEOTIDE SEQUENCE</scope>
</reference>
<proteinExistence type="predicted"/>
<keyword evidence="2" id="KW-1185">Reference proteome</keyword>
<comment type="caution">
    <text evidence="1">The sequence shown here is derived from an EMBL/GenBank/DDBJ whole genome shotgun (WGS) entry which is preliminary data.</text>
</comment>
<protein>
    <submittedName>
        <fullName evidence="1">Uncharacterized protein</fullName>
    </submittedName>
</protein>
<feature type="non-terminal residue" evidence="1">
    <location>
        <position position="100"/>
    </location>
</feature>
<sequence length="100" mass="11012">PDDPISQSVTFLLQNNMLNSYGPMPQYSWVQAANLLVDSYPVLGSSDALVSSHPTLTLLTLRLIILTQFLDQCVYALKESQDAATARPLPYLASETLEIL</sequence>
<dbReference type="EMBL" id="CAVNYO010000480">
    <property type="protein sequence ID" value="CAK5284780.1"/>
    <property type="molecule type" value="Genomic_DNA"/>
</dbReference>
<dbReference type="AlphaFoldDB" id="A0AAD2I0E7"/>
<gene>
    <name evidence="1" type="ORF">MYCIT1_LOCUS38236</name>
</gene>
<evidence type="ECO:0000313" key="2">
    <source>
        <dbReference type="Proteomes" id="UP001295794"/>
    </source>
</evidence>
<organism evidence="1 2">
    <name type="scientific">Mycena citricolor</name>
    <dbReference type="NCBI Taxonomy" id="2018698"/>
    <lineage>
        <taxon>Eukaryota</taxon>
        <taxon>Fungi</taxon>
        <taxon>Dikarya</taxon>
        <taxon>Basidiomycota</taxon>
        <taxon>Agaricomycotina</taxon>
        <taxon>Agaricomycetes</taxon>
        <taxon>Agaricomycetidae</taxon>
        <taxon>Agaricales</taxon>
        <taxon>Marasmiineae</taxon>
        <taxon>Mycenaceae</taxon>
        <taxon>Mycena</taxon>
    </lineage>
</organism>
<name>A0AAD2I0E7_9AGAR</name>
<dbReference type="Proteomes" id="UP001295794">
    <property type="component" value="Unassembled WGS sequence"/>
</dbReference>
<feature type="non-terminal residue" evidence="1">
    <location>
        <position position="1"/>
    </location>
</feature>
<accession>A0AAD2I0E7</accession>